<sequence>MKASSSSQETRYRPHHLRQRSGVGSERDQGKLMQSCSLHMRQACGRAKRLVVALLCFRNSDTCHALS</sequence>
<reference evidence="2 3" key="1">
    <citation type="journal article" date="2012" name="PLoS Pathog.">
        <title>Diverse lifestyles and strategies of plant pathogenesis encoded in the genomes of eighteen Dothideomycetes fungi.</title>
        <authorList>
            <person name="Ohm R.A."/>
            <person name="Feau N."/>
            <person name="Henrissat B."/>
            <person name="Schoch C.L."/>
            <person name="Horwitz B.A."/>
            <person name="Barry K.W."/>
            <person name="Condon B.J."/>
            <person name="Copeland A.C."/>
            <person name="Dhillon B."/>
            <person name="Glaser F."/>
            <person name="Hesse C.N."/>
            <person name="Kosti I."/>
            <person name="LaButti K."/>
            <person name="Lindquist E.A."/>
            <person name="Lucas S."/>
            <person name="Salamov A.A."/>
            <person name="Bradshaw R.E."/>
            <person name="Ciuffetti L."/>
            <person name="Hamelin R.C."/>
            <person name="Kema G.H.J."/>
            <person name="Lawrence C."/>
            <person name="Scott J.A."/>
            <person name="Spatafora J.W."/>
            <person name="Turgeon B.G."/>
            <person name="de Wit P.J.G.M."/>
            <person name="Zhong S."/>
            <person name="Goodwin S.B."/>
            <person name="Grigoriev I.V."/>
        </authorList>
    </citation>
    <scope>NUCLEOTIDE SEQUENCE [LARGE SCALE GENOMIC DNA]</scope>
    <source>
        <strain evidence="2 3">SO2202</strain>
    </source>
</reference>
<proteinExistence type="predicted"/>
<organism evidence="2 3">
    <name type="scientific">Sphaerulina musiva (strain SO2202)</name>
    <name type="common">Poplar stem canker fungus</name>
    <name type="synonym">Septoria musiva</name>
    <dbReference type="NCBI Taxonomy" id="692275"/>
    <lineage>
        <taxon>Eukaryota</taxon>
        <taxon>Fungi</taxon>
        <taxon>Dikarya</taxon>
        <taxon>Ascomycota</taxon>
        <taxon>Pezizomycotina</taxon>
        <taxon>Dothideomycetes</taxon>
        <taxon>Dothideomycetidae</taxon>
        <taxon>Mycosphaerellales</taxon>
        <taxon>Mycosphaerellaceae</taxon>
        <taxon>Sphaerulina</taxon>
    </lineage>
</organism>
<dbReference type="RefSeq" id="XP_016761381.1">
    <property type="nucleotide sequence ID" value="XM_016905034.1"/>
</dbReference>
<dbReference type="HOGENOM" id="CLU_2814055_0_0_1"/>
<dbReference type="GeneID" id="27902171"/>
<evidence type="ECO:0000313" key="2">
    <source>
        <dbReference type="EMBL" id="EMF13260.1"/>
    </source>
</evidence>
<dbReference type="Proteomes" id="UP000016931">
    <property type="component" value="Unassembled WGS sequence"/>
</dbReference>
<name>M3D4X8_SPHMS</name>
<dbReference type="AlphaFoldDB" id="M3D4X8"/>
<dbReference type="EMBL" id="KB456263">
    <property type="protein sequence ID" value="EMF13260.1"/>
    <property type="molecule type" value="Genomic_DNA"/>
</dbReference>
<keyword evidence="3" id="KW-1185">Reference proteome</keyword>
<feature type="region of interest" description="Disordered" evidence="1">
    <location>
        <begin position="1"/>
        <end position="29"/>
    </location>
</feature>
<evidence type="ECO:0000256" key="1">
    <source>
        <dbReference type="SAM" id="MobiDB-lite"/>
    </source>
</evidence>
<evidence type="ECO:0000313" key="3">
    <source>
        <dbReference type="Proteomes" id="UP000016931"/>
    </source>
</evidence>
<gene>
    <name evidence="2" type="ORF">SEPMUDRAFT_148617</name>
</gene>
<accession>M3D4X8</accession>
<protein>
    <submittedName>
        <fullName evidence="2">Uncharacterized protein</fullName>
    </submittedName>
</protein>